<keyword evidence="2" id="KW-0472">Membrane</keyword>
<dbReference type="Proteomes" id="UP000236178">
    <property type="component" value="Unassembled WGS sequence"/>
</dbReference>
<feature type="transmembrane region" description="Helical" evidence="2">
    <location>
        <begin position="639"/>
        <end position="661"/>
    </location>
</feature>
<dbReference type="OrthoDB" id="419058at2"/>
<proteinExistence type="predicted"/>
<protein>
    <recommendedName>
        <fullName evidence="3">NACHT domain-containing protein</fullName>
    </recommendedName>
</protein>
<dbReference type="InterPro" id="IPR027417">
    <property type="entry name" value="P-loop_NTPase"/>
</dbReference>
<feature type="transmembrane region" description="Helical" evidence="2">
    <location>
        <begin position="106"/>
        <end position="129"/>
    </location>
</feature>
<dbReference type="SUPFAM" id="SSF52540">
    <property type="entry name" value="P-loop containing nucleoside triphosphate hydrolases"/>
    <property type="match status" value="1"/>
</dbReference>
<sequence>MVRVSETAETVVSAFADCESTTAARPRHWLPGRGPRRRGWPRGAVRAIRSRGRWPAVMPWVTLRHLPVGRGERLVTRRWGGAAVSASFPFPSLEDPAMGTGSGTRWVGVLYLVLTFGGAAGAVCIAFRFDLRMAETAVTLLPSAGGLYLSWATFRADRREAAHGYGVGEIADRLAVAVRGQWESEVRVRRLNDPYPLPVSWQAADPRFGESWSLLRELAGDWPSDRPASPSGWATGPAGLAGTGGEITQVFLERVPTRRLVVLGGPGSGKTMLLIRLVLALVAERAEGGPVPVLFPLASWNPAEQTLESWMAQRLARDYSGLGAPEAGPADRPGQVGRARALLEHRLILPVLDGFDEIPEPFRATALDAINAALPPGQPLVLSSRVTEYGDTLAPARGVPVMLCGAAAVELRPLDVPDIADYLRRDAGGQGTAAAARWDPVIRLLGTDAPVARALTTPLMLFLARTVYNPRPGEHAGVLPTPADLCDPTRFPDTADVRAHLFDAFVPAAYRPHPRYPCRWSPQQAERSLRYMARHLQHTLGGSGDLAWWQLRRALPPRVAQVVTGVVLGVVSWTAATVVGRLTALLAGLDSGWQTGPPAAIVAGLAGGIAGGIGCGLVAGVTGGVVEGATHLLTTGQPGWLPTMSAYGLAYGFAGGIVGALSSRLADRRPGTAPESRRRGLWDWRMCALGFAAGAVLWFSFRLNYGPTAATVGALANGVVYALAGGVVGARASSLSAHRPDAVPTVRTLWAWNWRGFSGGLASGSTIGFTHWAVLRIQSLLTGTPSYTFTTALSFSCAFGLAVGIAHGLTGKAADLTAAVGPAALMEQDRGIFRRLWIVVGLAVCAAFLLCYGVEYVAQGGFSYGLGRGVPGGRGIAMSPPHILDRGLAYGLTVGLAAALSQNAWWYYTLTRHHLAARRHLPMDLTAFLADAHERRGVLRQVGTVHQFRHIDLQHHLAAPGPSQEPGASRRPPLPGPRFPLPPVRER</sequence>
<dbReference type="PROSITE" id="PS50837">
    <property type="entry name" value="NACHT"/>
    <property type="match status" value="1"/>
</dbReference>
<comment type="caution">
    <text evidence="4">The sequence shown here is derived from an EMBL/GenBank/DDBJ whole genome shotgun (WGS) entry which is preliminary data.</text>
</comment>
<dbReference type="InterPro" id="IPR007111">
    <property type="entry name" value="NACHT_NTPase"/>
</dbReference>
<evidence type="ECO:0000256" key="1">
    <source>
        <dbReference type="SAM" id="MobiDB-lite"/>
    </source>
</evidence>
<feature type="transmembrane region" description="Helical" evidence="2">
    <location>
        <begin position="682"/>
        <end position="701"/>
    </location>
</feature>
<feature type="compositionally biased region" description="Pro residues" evidence="1">
    <location>
        <begin position="972"/>
        <end position="987"/>
    </location>
</feature>
<evidence type="ECO:0000313" key="5">
    <source>
        <dbReference type="Proteomes" id="UP000236178"/>
    </source>
</evidence>
<feature type="transmembrane region" description="Helical" evidence="2">
    <location>
        <begin position="707"/>
        <end position="730"/>
    </location>
</feature>
<feature type="region of interest" description="Disordered" evidence="1">
    <location>
        <begin position="957"/>
        <end position="987"/>
    </location>
</feature>
<feature type="transmembrane region" description="Helical" evidence="2">
    <location>
        <begin position="599"/>
        <end position="619"/>
    </location>
</feature>
<dbReference type="EMBL" id="PJOS01000029">
    <property type="protein sequence ID" value="PKT71790.1"/>
    <property type="molecule type" value="Genomic_DNA"/>
</dbReference>
<feature type="transmembrane region" description="Helical" evidence="2">
    <location>
        <begin position="836"/>
        <end position="858"/>
    </location>
</feature>
<keyword evidence="2" id="KW-1133">Transmembrane helix</keyword>
<feature type="domain" description="NACHT" evidence="3">
    <location>
        <begin position="258"/>
        <end position="385"/>
    </location>
</feature>
<feature type="transmembrane region" description="Helical" evidence="2">
    <location>
        <begin position="562"/>
        <end position="587"/>
    </location>
</feature>
<feature type="transmembrane region" description="Helical" evidence="2">
    <location>
        <begin position="888"/>
        <end position="908"/>
    </location>
</feature>
<keyword evidence="5" id="KW-1185">Reference proteome</keyword>
<name>A0A2I0SPG8_9ACTN</name>
<dbReference type="Pfam" id="PF05729">
    <property type="entry name" value="NACHT"/>
    <property type="match status" value="1"/>
</dbReference>
<organism evidence="4 5">
    <name type="scientific">Streptomyces populi</name>
    <dbReference type="NCBI Taxonomy" id="2058924"/>
    <lineage>
        <taxon>Bacteria</taxon>
        <taxon>Bacillati</taxon>
        <taxon>Actinomycetota</taxon>
        <taxon>Actinomycetes</taxon>
        <taxon>Kitasatosporales</taxon>
        <taxon>Streptomycetaceae</taxon>
        <taxon>Streptomyces</taxon>
    </lineage>
</organism>
<evidence type="ECO:0000313" key="4">
    <source>
        <dbReference type="EMBL" id="PKT71790.1"/>
    </source>
</evidence>
<evidence type="ECO:0000256" key="2">
    <source>
        <dbReference type="SAM" id="Phobius"/>
    </source>
</evidence>
<accession>A0A2I0SPG8</accession>
<gene>
    <name evidence="4" type="ORF">CW362_17020</name>
</gene>
<keyword evidence="2" id="KW-0812">Transmembrane</keyword>
<dbReference type="AlphaFoldDB" id="A0A2I0SPG8"/>
<reference evidence="4 5" key="1">
    <citation type="submission" date="2017-12" db="EMBL/GenBank/DDBJ databases">
        <title>Streptomyces populusis sp. nov., a novel endophytic actinobacterium isolated from stems of Populus adenopoda Maxim.</title>
        <authorList>
            <person name="Wang Z."/>
        </authorList>
    </citation>
    <scope>NUCLEOTIDE SEQUENCE [LARGE SCALE GENOMIC DNA]</scope>
    <source>
        <strain evidence="4 5">A249</strain>
    </source>
</reference>
<dbReference type="Gene3D" id="3.40.50.300">
    <property type="entry name" value="P-loop containing nucleotide triphosphate hydrolases"/>
    <property type="match status" value="1"/>
</dbReference>
<evidence type="ECO:0000259" key="3">
    <source>
        <dbReference type="PROSITE" id="PS50837"/>
    </source>
</evidence>